<organism evidence="13 14">
    <name type="scientific">Perkinsus chesapeaki</name>
    <name type="common">Clam parasite</name>
    <name type="synonym">Perkinsus andrewsi</name>
    <dbReference type="NCBI Taxonomy" id="330153"/>
    <lineage>
        <taxon>Eukaryota</taxon>
        <taxon>Sar</taxon>
        <taxon>Alveolata</taxon>
        <taxon>Perkinsozoa</taxon>
        <taxon>Perkinsea</taxon>
        <taxon>Perkinsida</taxon>
        <taxon>Perkinsidae</taxon>
        <taxon>Perkinsus</taxon>
    </lineage>
</organism>
<dbReference type="Gene3D" id="3.40.50.620">
    <property type="entry name" value="HUPs"/>
    <property type="match status" value="2"/>
</dbReference>
<dbReference type="Proteomes" id="UP000591131">
    <property type="component" value="Unassembled WGS sequence"/>
</dbReference>
<feature type="domain" description="Cytidyltransferase-like" evidence="12">
    <location>
        <begin position="22"/>
        <end position="146"/>
    </location>
</feature>
<evidence type="ECO:0000256" key="5">
    <source>
        <dbReference type="ARBA" id="ARBA00022695"/>
    </source>
</evidence>
<keyword evidence="14" id="KW-1185">Reference proteome</keyword>
<dbReference type="GO" id="GO:0004306">
    <property type="term" value="F:ethanolamine-phosphate cytidylyltransferase activity"/>
    <property type="evidence" value="ECO:0007669"/>
    <property type="project" value="UniProtKB-EC"/>
</dbReference>
<accession>A0A7J6LSB7</accession>
<evidence type="ECO:0000256" key="7">
    <source>
        <dbReference type="ARBA" id="ARBA00023209"/>
    </source>
</evidence>
<gene>
    <name evidence="13" type="primary">PCYT2_1</name>
    <name evidence="13" type="ORF">FOL47_006394</name>
</gene>
<evidence type="ECO:0000256" key="2">
    <source>
        <dbReference type="ARBA" id="ARBA00010101"/>
    </source>
</evidence>
<evidence type="ECO:0000259" key="12">
    <source>
        <dbReference type="Pfam" id="PF01467"/>
    </source>
</evidence>
<keyword evidence="5 13" id="KW-0548">Nucleotidyltransferase</keyword>
<comment type="similarity">
    <text evidence="2">Belongs to the cytidylyltransferase family.</text>
</comment>
<dbReference type="NCBIfam" id="TIGR00125">
    <property type="entry name" value="cyt_tran_rel"/>
    <property type="match status" value="2"/>
</dbReference>
<evidence type="ECO:0000256" key="1">
    <source>
        <dbReference type="ARBA" id="ARBA00005189"/>
    </source>
</evidence>
<keyword evidence="3" id="KW-0444">Lipid biosynthesis</keyword>
<dbReference type="AlphaFoldDB" id="A0A7J6LSB7"/>
<dbReference type="PANTHER" id="PTHR45780">
    <property type="entry name" value="ETHANOLAMINE-PHOSPHATE CYTIDYLYLTRANSFERASE"/>
    <property type="match status" value="1"/>
</dbReference>
<evidence type="ECO:0000256" key="11">
    <source>
        <dbReference type="ARBA" id="ARBA00031473"/>
    </source>
</evidence>
<keyword evidence="8" id="KW-1208">Phospholipid metabolism</keyword>
<evidence type="ECO:0000256" key="4">
    <source>
        <dbReference type="ARBA" id="ARBA00022679"/>
    </source>
</evidence>
<protein>
    <recommendedName>
        <fullName evidence="10">ethanolamine-phosphate cytidylyltransferase</fullName>
        <ecNumber evidence="10">2.7.7.14</ecNumber>
    </recommendedName>
    <alternativeName>
        <fullName evidence="11">CTP:phosphoethanolamine cytidylyltransferase</fullName>
    </alternativeName>
</protein>
<reference evidence="13 14" key="1">
    <citation type="submission" date="2020-04" db="EMBL/GenBank/DDBJ databases">
        <title>Perkinsus chesapeaki whole genome sequence.</title>
        <authorList>
            <person name="Bogema D.R."/>
        </authorList>
    </citation>
    <scope>NUCLEOTIDE SEQUENCE [LARGE SCALE GENOMIC DNA]</scope>
    <source>
        <strain evidence="13">ATCC PRA-425</strain>
    </source>
</reference>
<sequence>MENTEASSVASTTSEDRTVRGYIDGCFDIMHSGHYNAIRQAKAQCDVLVVGIHSDDVIASNKAPPVMKQEERYELLKHVKWIDEILHDATYDIGLKTLVDAKADFCVHGDDMPVDFNGRGVYDDLRDAGKLRVIKRTEGVSTTDLVGRLLLLTKDHLQGSQLDSGLAPKDRSCVSMIPSCMKECPSLIKPSQLSYVDGAFDMFNVGHATTLQKAKALGTYLLVGIFDDETVNSMKGSNYPVMNLLERVLNVSACKHVDEVIIGAPVEITEDLIKTMNISIVAQGSISSRRPRCPSSDEEGSVTQTNEVAKRLGILHEVESDYPHLTAAAIAERIANNRLTYMHRNRKRSAMEKDYYSSKEHIAEKRLSEDLLHRKPPRTVLRNLVGLKRWCTVALLRFEISFDDHVRDIY</sequence>
<comment type="pathway">
    <text evidence="1">Lipid metabolism.</text>
</comment>
<dbReference type="GO" id="GO:0006646">
    <property type="term" value="P:phosphatidylethanolamine biosynthetic process"/>
    <property type="evidence" value="ECO:0007669"/>
    <property type="project" value="UniProtKB-UniPathway"/>
</dbReference>
<dbReference type="EMBL" id="JAAPAO010000356">
    <property type="protein sequence ID" value="KAF4662104.1"/>
    <property type="molecule type" value="Genomic_DNA"/>
</dbReference>
<proteinExistence type="inferred from homology"/>
<dbReference type="Pfam" id="PF01467">
    <property type="entry name" value="CTP_transf_like"/>
    <property type="match status" value="2"/>
</dbReference>
<evidence type="ECO:0000256" key="3">
    <source>
        <dbReference type="ARBA" id="ARBA00022516"/>
    </source>
</evidence>
<dbReference type="InterPro" id="IPR004821">
    <property type="entry name" value="Cyt_trans-like"/>
</dbReference>
<evidence type="ECO:0000256" key="9">
    <source>
        <dbReference type="ARBA" id="ARBA00024191"/>
    </source>
</evidence>
<evidence type="ECO:0000313" key="14">
    <source>
        <dbReference type="Proteomes" id="UP000591131"/>
    </source>
</evidence>
<dbReference type="InterPro" id="IPR044608">
    <property type="entry name" value="Ect1/PCYT2"/>
</dbReference>
<comment type="caution">
    <text evidence="13">The sequence shown here is derived from an EMBL/GenBank/DDBJ whole genome shotgun (WGS) entry which is preliminary data.</text>
</comment>
<keyword evidence="4 13" id="KW-0808">Transferase</keyword>
<keyword evidence="7" id="KW-0594">Phospholipid biosynthesis</keyword>
<evidence type="ECO:0000313" key="13">
    <source>
        <dbReference type="EMBL" id="KAF4662104.1"/>
    </source>
</evidence>
<feature type="domain" description="Cytidyltransferase-like" evidence="12">
    <location>
        <begin position="195"/>
        <end position="289"/>
    </location>
</feature>
<dbReference type="EC" id="2.7.7.14" evidence="10"/>
<comment type="pathway">
    <text evidence="9">Phospholipid metabolism; phosphatidylethanolamine biosynthesis; phosphatidylethanolamine from ethanolamine: step 2/3.</text>
</comment>
<dbReference type="SUPFAM" id="SSF52374">
    <property type="entry name" value="Nucleotidylyl transferase"/>
    <property type="match status" value="2"/>
</dbReference>
<dbReference type="GO" id="GO:0005737">
    <property type="term" value="C:cytoplasm"/>
    <property type="evidence" value="ECO:0007669"/>
    <property type="project" value="TreeGrafter"/>
</dbReference>
<dbReference type="InterPro" id="IPR014729">
    <property type="entry name" value="Rossmann-like_a/b/a_fold"/>
</dbReference>
<dbReference type="PANTHER" id="PTHR45780:SF2">
    <property type="entry name" value="ETHANOLAMINE-PHOSPHATE CYTIDYLYLTRANSFERASE"/>
    <property type="match status" value="1"/>
</dbReference>
<keyword evidence="6" id="KW-0443">Lipid metabolism</keyword>
<evidence type="ECO:0000256" key="8">
    <source>
        <dbReference type="ARBA" id="ARBA00023264"/>
    </source>
</evidence>
<dbReference type="OrthoDB" id="40021at2759"/>
<evidence type="ECO:0000256" key="10">
    <source>
        <dbReference type="ARBA" id="ARBA00024221"/>
    </source>
</evidence>
<evidence type="ECO:0000256" key="6">
    <source>
        <dbReference type="ARBA" id="ARBA00023098"/>
    </source>
</evidence>
<name>A0A7J6LSB7_PERCH</name>
<dbReference type="UniPathway" id="UPA00558">
    <property type="reaction ID" value="UER00742"/>
</dbReference>